<dbReference type="InterPro" id="IPR021944">
    <property type="entry name" value="DUF3560"/>
</dbReference>
<dbReference type="Pfam" id="PF12083">
    <property type="entry name" value="DUF3560"/>
    <property type="match status" value="1"/>
</dbReference>
<sequence length="318" mass="34431">MAALTITHNREAGTLIEGTQRGDGTAEILKAQGWRWGRSIGAWYVPQSRGRNLKTWITGRTQKALEAAGHEVALEADDTARPVAEVEADRAARQEARAEALAQKAQRKAARAADAQHAADAAAARLPEGGEPIKVGHHSETRHRNAIDRAWNAQGRAIRADEDATEVQRRASAATNTTAHRYSPATVAGRIQRLEAEGRKLARQLDGYTADRGTPYAEAIPAATGRRREAIQADATENADALAYWRGVRAQQLAAGEAADYSAETIHAGDRIKVGGTWWTVARANAKTCTLYFDAERKITSSYRAPYGKITGHQPASK</sequence>
<feature type="region of interest" description="Disordered" evidence="1">
    <location>
        <begin position="107"/>
        <end position="136"/>
    </location>
</feature>
<name>A0A0B0D9W0_9MICC</name>
<accession>A0A0B0D9W0</accession>
<gene>
    <name evidence="2" type="ORF">AS25_08310</name>
</gene>
<dbReference type="RefSeq" id="WP_035964243.1">
    <property type="nucleotide sequence ID" value="NZ_JROM01000027.1"/>
</dbReference>
<evidence type="ECO:0008006" key="4">
    <source>
        <dbReference type="Google" id="ProtNLM"/>
    </source>
</evidence>
<dbReference type="AlphaFoldDB" id="A0A0B0D9W0"/>
<dbReference type="eggNOG" id="ENOG5032SUJ">
    <property type="taxonomic scope" value="Bacteria"/>
</dbReference>
<comment type="caution">
    <text evidence="2">The sequence shown here is derived from an EMBL/GenBank/DDBJ whole genome shotgun (WGS) entry which is preliminary data.</text>
</comment>
<feature type="compositionally biased region" description="Low complexity" evidence="1">
    <location>
        <begin position="112"/>
        <end position="127"/>
    </location>
</feature>
<protein>
    <recommendedName>
        <fullName evidence="4">DUF3560 domain-containing protein</fullName>
    </recommendedName>
</protein>
<proteinExistence type="predicted"/>
<evidence type="ECO:0000256" key="1">
    <source>
        <dbReference type="SAM" id="MobiDB-lite"/>
    </source>
</evidence>
<dbReference type="EMBL" id="JROM01000027">
    <property type="protein sequence ID" value="KHE74203.1"/>
    <property type="molecule type" value="Genomic_DNA"/>
</dbReference>
<evidence type="ECO:0000313" key="2">
    <source>
        <dbReference type="EMBL" id="KHE74203.1"/>
    </source>
</evidence>
<evidence type="ECO:0000313" key="3">
    <source>
        <dbReference type="Proteomes" id="UP000030664"/>
    </source>
</evidence>
<organism evidence="2 3">
    <name type="scientific">Kocuria marina</name>
    <dbReference type="NCBI Taxonomy" id="223184"/>
    <lineage>
        <taxon>Bacteria</taxon>
        <taxon>Bacillati</taxon>
        <taxon>Actinomycetota</taxon>
        <taxon>Actinomycetes</taxon>
        <taxon>Micrococcales</taxon>
        <taxon>Micrococcaceae</taxon>
        <taxon>Kocuria</taxon>
    </lineage>
</organism>
<reference evidence="2 3" key="1">
    <citation type="submission" date="2014-09" db="EMBL/GenBank/DDBJ databases">
        <title>High-quality draft genome sequence of Kocuria marina SO9-6, an actinobacterium isolated from a copper mine.</title>
        <authorList>
            <person name="Castro D.B."/>
            <person name="Pereira L.B."/>
            <person name="Silva M.V."/>
            <person name="Silva B.P."/>
            <person name="Zanardi B.R."/>
            <person name="Carlos C."/>
            <person name="Belgini D.R."/>
            <person name="Limache E.G."/>
            <person name="Lacerda G.V."/>
            <person name="Nery M.B."/>
            <person name="Gomes M.B."/>
            <person name="Souza S."/>
            <person name="Silva T.M."/>
            <person name="Rodrigues V.D."/>
            <person name="Paulino L.C."/>
            <person name="Vicentini R."/>
            <person name="Ferraz L.F."/>
            <person name="Ottoboni L.M."/>
        </authorList>
    </citation>
    <scope>NUCLEOTIDE SEQUENCE [LARGE SCALE GENOMIC DNA]</scope>
    <source>
        <strain evidence="2 3">SO9-6</strain>
    </source>
</reference>
<dbReference type="Proteomes" id="UP000030664">
    <property type="component" value="Unassembled WGS sequence"/>
</dbReference>
<dbReference type="STRING" id="223184.AS25_08310"/>